<dbReference type="Proteomes" id="UP001291309">
    <property type="component" value="Unassembled WGS sequence"/>
</dbReference>
<evidence type="ECO:0008006" key="4">
    <source>
        <dbReference type="Google" id="ProtNLM"/>
    </source>
</evidence>
<dbReference type="RefSeq" id="WP_321550289.1">
    <property type="nucleotide sequence ID" value="NZ_JAXIVS010000015.1"/>
</dbReference>
<organism evidence="2 3">
    <name type="scientific">Hyalangium rubrum</name>
    <dbReference type="NCBI Taxonomy" id="3103134"/>
    <lineage>
        <taxon>Bacteria</taxon>
        <taxon>Pseudomonadati</taxon>
        <taxon>Myxococcota</taxon>
        <taxon>Myxococcia</taxon>
        <taxon>Myxococcales</taxon>
        <taxon>Cystobacterineae</taxon>
        <taxon>Archangiaceae</taxon>
        <taxon>Hyalangium</taxon>
    </lineage>
</organism>
<dbReference type="EMBL" id="JAXIVS010000015">
    <property type="protein sequence ID" value="MDY7231579.1"/>
    <property type="molecule type" value="Genomic_DNA"/>
</dbReference>
<sequence length="431" mass="47802">MLRLRAVLAALLLGAPLAANAADITRIASSLDEDDPFDLFLDVSFARTQSRSKIVREQLEPGTTTISEHTEIWHSAVDSRLNIDLAIGLYQDLQFSFSLPLILQQNDSYGFISGTDTTNSTIVLNCVNPDGSFRTNCTPSNPANSASLFTVPSTHRRGGLGNMRFGLAYAFFNEEKDPTKPMWVVGIDYEAPTAKMRDPSLDNTVEDNRGNVGDRVHKYTFYTAFSRRMGVADPYFRVHYTLPVAGPGIYSNCFNRAEVAGEGFTSPTLGTPENCFTGRWNRKETGIKYPHQGGFMFGSEFTAFNDRTKGQKFSLDLRGIGNYVSSGRYYNELSAALRKLLATQDYFQVGGQLGATAIAGNSFRLRAAGTFLYTTDHALTGEDLVVQPDAIDERPGDVNPNYDFRIDLPSRRFRASEGKTFRLDLQATFMF</sequence>
<accession>A0ABU5HEN2</accession>
<comment type="caution">
    <text evidence="2">The sequence shown here is derived from an EMBL/GenBank/DDBJ whole genome shotgun (WGS) entry which is preliminary data.</text>
</comment>
<proteinExistence type="predicted"/>
<keyword evidence="3" id="KW-1185">Reference proteome</keyword>
<name>A0ABU5HEN2_9BACT</name>
<keyword evidence="1" id="KW-0732">Signal</keyword>
<feature type="chain" id="PRO_5046826363" description="Porin" evidence="1">
    <location>
        <begin position="22"/>
        <end position="431"/>
    </location>
</feature>
<evidence type="ECO:0000256" key="1">
    <source>
        <dbReference type="SAM" id="SignalP"/>
    </source>
</evidence>
<evidence type="ECO:0000313" key="3">
    <source>
        <dbReference type="Proteomes" id="UP001291309"/>
    </source>
</evidence>
<reference evidence="2 3" key="1">
    <citation type="submission" date="2023-12" db="EMBL/GenBank/DDBJ databases">
        <title>the genome sequence of Hyalangium sp. s54d21.</title>
        <authorList>
            <person name="Zhang X."/>
        </authorList>
    </citation>
    <scope>NUCLEOTIDE SEQUENCE [LARGE SCALE GENOMIC DNA]</scope>
    <source>
        <strain evidence="3">s54d21</strain>
    </source>
</reference>
<protein>
    <recommendedName>
        <fullName evidence="4">Porin</fullName>
    </recommendedName>
</protein>
<feature type="signal peptide" evidence="1">
    <location>
        <begin position="1"/>
        <end position="21"/>
    </location>
</feature>
<gene>
    <name evidence="2" type="ORF">SYV04_34645</name>
</gene>
<evidence type="ECO:0000313" key="2">
    <source>
        <dbReference type="EMBL" id="MDY7231579.1"/>
    </source>
</evidence>